<feature type="transmembrane region" description="Helical" evidence="10">
    <location>
        <begin position="274"/>
        <end position="292"/>
    </location>
</feature>
<feature type="transmembrane region" description="Helical" evidence="10">
    <location>
        <begin position="135"/>
        <end position="164"/>
    </location>
</feature>
<dbReference type="Pfam" id="PF03611">
    <property type="entry name" value="EIIC-GAT"/>
    <property type="match status" value="1"/>
</dbReference>
<evidence type="ECO:0000256" key="4">
    <source>
        <dbReference type="ARBA" id="ARBA00022597"/>
    </source>
</evidence>
<evidence type="ECO:0000313" key="11">
    <source>
        <dbReference type="EMBL" id="MCD1653135.1"/>
    </source>
</evidence>
<feature type="transmembrane region" description="Helical" evidence="10">
    <location>
        <begin position="46"/>
        <end position="67"/>
    </location>
</feature>
<evidence type="ECO:0000256" key="8">
    <source>
        <dbReference type="ARBA" id="ARBA00023136"/>
    </source>
</evidence>
<name>A0AAE3EEN2_9SPIR</name>
<dbReference type="PIRSF" id="PIRSF006304">
    <property type="entry name" value="GatC"/>
    <property type="match status" value="1"/>
</dbReference>
<evidence type="ECO:0000256" key="6">
    <source>
        <dbReference type="ARBA" id="ARBA00022692"/>
    </source>
</evidence>
<evidence type="ECO:0000256" key="2">
    <source>
        <dbReference type="ARBA" id="ARBA00022448"/>
    </source>
</evidence>
<evidence type="ECO:0000256" key="5">
    <source>
        <dbReference type="ARBA" id="ARBA00022683"/>
    </source>
</evidence>
<dbReference type="RefSeq" id="WP_230752028.1">
    <property type="nucleotide sequence ID" value="NZ_JAINWA010000001.1"/>
</dbReference>
<dbReference type="Proteomes" id="UP001198163">
    <property type="component" value="Unassembled WGS sequence"/>
</dbReference>
<keyword evidence="4" id="KW-0762">Sugar transport</keyword>
<dbReference type="GO" id="GO:0005886">
    <property type="term" value="C:plasma membrane"/>
    <property type="evidence" value="ECO:0007669"/>
    <property type="project" value="UniProtKB-SubCell"/>
</dbReference>
<dbReference type="PANTHER" id="PTHR37324">
    <property type="entry name" value="PTS SYSTEM GALACTITOL-SPECIFIC EIIC COMPONENT"/>
    <property type="match status" value="1"/>
</dbReference>
<dbReference type="EMBL" id="JAINWA010000001">
    <property type="protein sequence ID" value="MCD1653135.1"/>
    <property type="molecule type" value="Genomic_DNA"/>
</dbReference>
<organism evidence="11 12">
    <name type="scientific">Teretinema zuelzerae</name>
    <dbReference type="NCBI Taxonomy" id="156"/>
    <lineage>
        <taxon>Bacteria</taxon>
        <taxon>Pseudomonadati</taxon>
        <taxon>Spirochaetota</taxon>
        <taxon>Spirochaetia</taxon>
        <taxon>Spirochaetales</taxon>
        <taxon>Treponemataceae</taxon>
        <taxon>Teretinema</taxon>
    </lineage>
</organism>
<evidence type="ECO:0000256" key="9">
    <source>
        <dbReference type="SAM" id="MobiDB-lite"/>
    </source>
</evidence>
<feature type="transmembrane region" description="Helical" evidence="10">
    <location>
        <begin position="406"/>
        <end position="428"/>
    </location>
</feature>
<evidence type="ECO:0000256" key="7">
    <source>
        <dbReference type="ARBA" id="ARBA00022989"/>
    </source>
</evidence>
<feature type="transmembrane region" description="Helical" evidence="10">
    <location>
        <begin position="12"/>
        <end position="34"/>
    </location>
</feature>
<protein>
    <submittedName>
        <fullName evidence="11">PTS galactitol transporter subunit IIC</fullName>
    </submittedName>
</protein>
<keyword evidence="6 10" id="KW-0812">Transmembrane</keyword>
<feature type="transmembrane region" description="Helical" evidence="10">
    <location>
        <begin position="355"/>
        <end position="374"/>
    </location>
</feature>
<proteinExistence type="predicted"/>
<keyword evidence="12" id="KW-1185">Reference proteome</keyword>
<evidence type="ECO:0000256" key="1">
    <source>
        <dbReference type="ARBA" id="ARBA00004651"/>
    </source>
</evidence>
<keyword evidence="3" id="KW-1003">Cell membrane</keyword>
<dbReference type="InterPro" id="IPR004703">
    <property type="entry name" value="PTS_sugar-sp_permease"/>
</dbReference>
<keyword evidence="2" id="KW-0813">Transport</keyword>
<gene>
    <name evidence="11" type="ORF">K7J14_00220</name>
</gene>
<comment type="subcellular location">
    <subcellularLocation>
        <location evidence="1">Cell membrane</location>
        <topology evidence="1">Multi-pass membrane protein</topology>
    </subcellularLocation>
</comment>
<feature type="transmembrane region" description="Helical" evidence="10">
    <location>
        <begin position="184"/>
        <end position="204"/>
    </location>
</feature>
<feature type="region of interest" description="Disordered" evidence="9">
    <location>
        <begin position="222"/>
        <end position="251"/>
    </location>
</feature>
<feature type="transmembrane region" description="Helical" evidence="10">
    <location>
        <begin position="87"/>
        <end position="114"/>
    </location>
</feature>
<evidence type="ECO:0000256" key="10">
    <source>
        <dbReference type="SAM" id="Phobius"/>
    </source>
</evidence>
<keyword evidence="7 10" id="KW-1133">Transmembrane helix</keyword>
<dbReference type="AlphaFoldDB" id="A0AAE3EEN2"/>
<dbReference type="GO" id="GO:0015577">
    <property type="term" value="F:galactitol transmembrane transporter activity"/>
    <property type="evidence" value="ECO:0007669"/>
    <property type="project" value="InterPro"/>
</dbReference>
<dbReference type="InterPro" id="IPR013853">
    <property type="entry name" value="EIIC-GAT"/>
</dbReference>
<dbReference type="PANTHER" id="PTHR37324:SF2">
    <property type="entry name" value="PTS SYSTEM GALACTITOL-SPECIFIC EIIC COMPONENT"/>
    <property type="match status" value="1"/>
</dbReference>
<sequence length="496" mass="52672">MTTFIEILGSGFTAFFSYKAYVILPAFMLILAFAARMKASDALRSAIQIGAGFAGIFVVFTFFVSQISPAIDSIIKVRGLDYPVLDIGWPPLAAITWSASLTPLAIALAMLVNLAMLATRMTRNLYVDLWNYWHFAFLGVIIQGATGSVFLGIASVVLITVYTIKCAEWSAPHVLRETGLDGIAVSPLSVAGLLPYAVCVDWLFDRVPGLRRLSWNPSRKRNIGGDASGSESGGSESGGSESGGSADAASAIGESSREKTAAIPAAESLLGEPMVIGFLVGAFLAFLAGYGIRELLEMAVNIAAVMFLLPRCGGLIGEGMGAVSRAVKELVERKFPSFTGLSIAMDTGFLMTNPSVIATGLILMPISLALAFILPGNRVIPVGDLPNLISIMSLTVLILRGNVIRAVLAALPVLATFLWFSSSLSPVFTREALKAGMDVGASGREITAFTDGGNQLRFWLYHLFQGNPYAIAALPLAAALVFFAWKAHRASMRKAV</sequence>
<reference evidence="11" key="1">
    <citation type="submission" date="2021-08" db="EMBL/GenBank/DDBJ databases">
        <title>Comparative analyses of Brucepasteria parasyntrophica and Teretinema zuelzerae.</title>
        <authorList>
            <person name="Song Y."/>
            <person name="Brune A."/>
        </authorList>
    </citation>
    <scope>NUCLEOTIDE SEQUENCE</scope>
    <source>
        <strain evidence="11">DSM 1903</strain>
    </source>
</reference>
<keyword evidence="5" id="KW-0598">Phosphotransferase system</keyword>
<comment type="caution">
    <text evidence="11">The sequence shown here is derived from an EMBL/GenBank/DDBJ whole genome shotgun (WGS) entry which is preliminary data.</text>
</comment>
<evidence type="ECO:0000256" key="3">
    <source>
        <dbReference type="ARBA" id="ARBA00022475"/>
    </source>
</evidence>
<evidence type="ECO:0000313" key="12">
    <source>
        <dbReference type="Proteomes" id="UP001198163"/>
    </source>
</evidence>
<dbReference type="GO" id="GO:0009401">
    <property type="term" value="P:phosphoenolpyruvate-dependent sugar phosphotransferase system"/>
    <property type="evidence" value="ECO:0007669"/>
    <property type="project" value="UniProtKB-KW"/>
</dbReference>
<feature type="compositionally biased region" description="Gly residues" evidence="9">
    <location>
        <begin position="231"/>
        <end position="242"/>
    </location>
</feature>
<feature type="transmembrane region" description="Helical" evidence="10">
    <location>
        <begin position="466"/>
        <end position="485"/>
    </location>
</feature>
<keyword evidence="8 10" id="KW-0472">Membrane</keyword>
<accession>A0AAE3EEN2</accession>